<feature type="domain" description="C2H2-type" evidence="13">
    <location>
        <begin position="223"/>
        <end position="250"/>
    </location>
</feature>
<evidence type="ECO:0000256" key="2">
    <source>
        <dbReference type="ARBA" id="ARBA00006991"/>
    </source>
</evidence>
<dbReference type="InterPro" id="IPR013087">
    <property type="entry name" value="Znf_C2H2_type"/>
</dbReference>
<evidence type="ECO:0000256" key="3">
    <source>
        <dbReference type="ARBA" id="ARBA00022723"/>
    </source>
</evidence>
<dbReference type="GO" id="GO:0003677">
    <property type="term" value="F:DNA binding"/>
    <property type="evidence" value="ECO:0007669"/>
    <property type="project" value="UniProtKB-KW"/>
</dbReference>
<dbReference type="FunFam" id="3.30.160.60:FF:000377">
    <property type="entry name" value="zinc finger protein 362 isoform X4"/>
    <property type="match status" value="1"/>
</dbReference>
<dbReference type="PROSITE" id="PS00028">
    <property type="entry name" value="ZINC_FINGER_C2H2_1"/>
    <property type="match status" value="6"/>
</dbReference>
<dbReference type="PROSITE" id="PS50157">
    <property type="entry name" value="ZINC_FINGER_C2H2_2"/>
    <property type="match status" value="6"/>
</dbReference>
<comment type="subcellular location">
    <subcellularLocation>
        <location evidence="1">Nucleus</location>
    </subcellularLocation>
</comment>
<keyword evidence="5 11" id="KW-0863">Zinc-finger</keyword>
<dbReference type="Pfam" id="PF00096">
    <property type="entry name" value="zf-C2H2"/>
    <property type="match status" value="6"/>
</dbReference>
<protein>
    <submittedName>
        <fullName evidence="14">Zinc finger protein 362</fullName>
    </submittedName>
</protein>
<feature type="domain" description="C2H2-type" evidence="13">
    <location>
        <begin position="195"/>
        <end position="222"/>
    </location>
</feature>
<evidence type="ECO:0000256" key="12">
    <source>
        <dbReference type="SAM" id="MobiDB-lite"/>
    </source>
</evidence>
<feature type="domain" description="C2H2-type" evidence="13">
    <location>
        <begin position="339"/>
        <end position="362"/>
    </location>
</feature>
<feature type="region of interest" description="Disordered" evidence="12">
    <location>
        <begin position="92"/>
        <end position="123"/>
    </location>
</feature>
<evidence type="ECO:0000313" key="14">
    <source>
        <dbReference type="Ensembl" id="ENSSDAP00000013862.1"/>
    </source>
</evidence>
<dbReference type="PANTHER" id="PTHR16515">
    <property type="entry name" value="PR DOMAIN ZINC FINGER PROTEIN"/>
    <property type="match status" value="1"/>
</dbReference>
<feature type="domain" description="C2H2-type" evidence="13">
    <location>
        <begin position="251"/>
        <end position="278"/>
    </location>
</feature>
<dbReference type="FunFam" id="3.30.160.60:FF:000216">
    <property type="entry name" value="Zinc finger protein 384 like"/>
    <property type="match status" value="1"/>
</dbReference>
<feature type="compositionally biased region" description="Low complexity" evidence="12">
    <location>
        <begin position="92"/>
        <end position="122"/>
    </location>
</feature>
<comment type="similarity">
    <text evidence="2">Belongs to the krueppel C2H2-type zinc-finger protein family.</text>
</comment>
<reference evidence="14" key="1">
    <citation type="submission" date="2025-08" db="UniProtKB">
        <authorList>
            <consortium name="Ensembl"/>
        </authorList>
    </citation>
    <scope>IDENTIFICATION</scope>
</reference>
<evidence type="ECO:0000256" key="6">
    <source>
        <dbReference type="ARBA" id="ARBA00022833"/>
    </source>
</evidence>
<evidence type="ECO:0000256" key="10">
    <source>
        <dbReference type="ARBA" id="ARBA00023242"/>
    </source>
</evidence>
<evidence type="ECO:0000256" key="1">
    <source>
        <dbReference type="ARBA" id="ARBA00004123"/>
    </source>
</evidence>
<evidence type="ECO:0000256" key="4">
    <source>
        <dbReference type="ARBA" id="ARBA00022737"/>
    </source>
</evidence>
<evidence type="ECO:0000256" key="5">
    <source>
        <dbReference type="ARBA" id="ARBA00022771"/>
    </source>
</evidence>
<dbReference type="Gene3D" id="3.30.160.60">
    <property type="entry name" value="Classic Zinc Finger"/>
    <property type="match status" value="5"/>
</dbReference>
<dbReference type="PANTHER" id="PTHR16515:SF49">
    <property type="entry name" value="GASTRULA ZINC FINGER PROTEIN XLCGF49.1-LIKE-RELATED"/>
    <property type="match status" value="1"/>
</dbReference>
<dbReference type="AlphaFoldDB" id="A0A8C9UQQ7"/>
<dbReference type="InterPro" id="IPR036236">
    <property type="entry name" value="Znf_C2H2_sf"/>
</dbReference>
<dbReference type="SUPFAM" id="SSF57667">
    <property type="entry name" value="beta-beta-alpha zinc fingers"/>
    <property type="match status" value="3"/>
</dbReference>
<feature type="region of interest" description="Disordered" evidence="12">
    <location>
        <begin position="49"/>
        <end position="71"/>
    </location>
</feature>
<keyword evidence="15" id="KW-1185">Reference proteome</keyword>
<dbReference type="SMART" id="SM00355">
    <property type="entry name" value="ZnF_C2H2"/>
    <property type="match status" value="6"/>
</dbReference>
<keyword evidence="6" id="KW-0862">Zinc</keyword>
<dbReference type="InterPro" id="IPR050331">
    <property type="entry name" value="Zinc_finger"/>
</dbReference>
<evidence type="ECO:0000256" key="8">
    <source>
        <dbReference type="ARBA" id="ARBA00023125"/>
    </source>
</evidence>
<keyword evidence="4" id="KW-0677">Repeat</keyword>
<evidence type="ECO:0000256" key="11">
    <source>
        <dbReference type="PROSITE-ProRule" id="PRU00042"/>
    </source>
</evidence>
<dbReference type="FunFam" id="3.30.160.60:FF:000233">
    <property type="entry name" value="Putative zinc finger protein 362"/>
    <property type="match status" value="1"/>
</dbReference>
<dbReference type="GO" id="GO:0008270">
    <property type="term" value="F:zinc ion binding"/>
    <property type="evidence" value="ECO:0007669"/>
    <property type="project" value="UniProtKB-KW"/>
</dbReference>
<dbReference type="Proteomes" id="UP000694422">
    <property type="component" value="Unplaced"/>
</dbReference>
<sequence>ACGHCPSGMAEPRFNNPYFWPPPPTMPSQLDNLVLINKIKEQLMAEKIRPPHLPPTSASSQQKVGAEGTSAAPLIPTPNLCIFAGLGLSSRTPTVSTSESSTGTGTGTGTSTPSTPTTTSQSRLIASSPTLISGITSPPLLDSIKTIQGHGLLGPPKSERGRKKIKAENPGGPPVLVVPYPILASGETAKEGKTYRCKVCPLTFFTKSEMQIHSKSHTEAKPHKCPHCSKSFANASYLAQHLRIHLGVKPYHCSYCDKSFRQLSHLQQHTRIHTGDRPYKCPHPGCEKAFTQLSNLQSHQRQHNKDKPYKCPNCYRAYSDSASLQIHLSAHAIKHAKAYCCSMCGRAYTSETYLMKHMSKHTVVEHLVSHHSPQRTESPGIPVRISLI</sequence>
<keyword evidence="7" id="KW-0805">Transcription regulation</keyword>
<dbReference type="Ensembl" id="ENSSDAT00000015713.1">
    <property type="protein sequence ID" value="ENSSDAP00000013862.1"/>
    <property type="gene ID" value="ENSSDAG00000012506.1"/>
</dbReference>
<name>A0A8C9UQQ7_SPEDA</name>
<dbReference type="GO" id="GO:0005634">
    <property type="term" value="C:nucleus"/>
    <property type="evidence" value="ECO:0007669"/>
    <property type="project" value="UniProtKB-SubCell"/>
</dbReference>
<organism evidence="14 15">
    <name type="scientific">Spermophilus dauricus</name>
    <name type="common">Daurian ground squirrel</name>
    <dbReference type="NCBI Taxonomy" id="99837"/>
    <lineage>
        <taxon>Eukaryota</taxon>
        <taxon>Metazoa</taxon>
        <taxon>Chordata</taxon>
        <taxon>Craniata</taxon>
        <taxon>Vertebrata</taxon>
        <taxon>Euteleostomi</taxon>
        <taxon>Mammalia</taxon>
        <taxon>Eutheria</taxon>
        <taxon>Euarchontoglires</taxon>
        <taxon>Glires</taxon>
        <taxon>Rodentia</taxon>
        <taxon>Sciuromorpha</taxon>
        <taxon>Sciuridae</taxon>
        <taxon>Xerinae</taxon>
        <taxon>Marmotini</taxon>
        <taxon>Spermophilus</taxon>
    </lineage>
</organism>
<accession>A0A8C9UQQ7</accession>
<dbReference type="FunFam" id="3.30.160.60:FF:000158">
    <property type="entry name" value="Zinc finger protein 362"/>
    <property type="match status" value="1"/>
</dbReference>
<evidence type="ECO:0000259" key="13">
    <source>
        <dbReference type="PROSITE" id="PS50157"/>
    </source>
</evidence>
<evidence type="ECO:0000256" key="9">
    <source>
        <dbReference type="ARBA" id="ARBA00023163"/>
    </source>
</evidence>
<keyword evidence="8" id="KW-0238">DNA-binding</keyword>
<feature type="domain" description="C2H2-type" evidence="13">
    <location>
        <begin position="279"/>
        <end position="308"/>
    </location>
</feature>
<keyword evidence="3" id="KW-0479">Metal-binding</keyword>
<feature type="domain" description="C2H2-type" evidence="13">
    <location>
        <begin position="309"/>
        <end position="336"/>
    </location>
</feature>
<dbReference type="GO" id="GO:0010468">
    <property type="term" value="P:regulation of gene expression"/>
    <property type="evidence" value="ECO:0007669"/>
    <property type="project" value="TreeGrafter"/>
</dbReference>
<keyword evidence="10" id="KW-0539">Nucleus</keyword>
<evidence type="ECO:0000313" key="15">
    <source>
        <dbReference type="Proteomes" id="UP000694422"/>
    </source>
</evidence>
<evidence type="ECO:0000256" key="7">
    <source>
        <dbReference type="ARBA" id="ARBA00023015"/>
    </source>
</evidence>
<reference evidence="14" key="2">
    <citation type="submission" date="2025-09" db="UniProtKB">
        <authorList>
            <consortium name="Ensembl"/>
        </authorList>
    </citation>
    <scope>IDENTIFICATION</scope>
</reference>
<keyword evidence="9" id="KW-0804">Transcription</keyword>
<proteinExistence type="inferred from homology"/>